<dbReference type="Proteomes" id="UP001275084">
    <property type="component" value="Unassembled WGS sequence"/>
</dbReference>
<accession>A0AAJ0MEA9</accession>
<dbReference type="GO" id="GO:0005525">
    <property type="term" value="F:GTP binding"/>
    <property type="evidence" value="ECO:0007669"/>
    <property type="project" value="InterPro"/>
</dbReference>
<feature type="compositionally biased region" description="Acidic residues" evidence="2">
    <location>
        <begin position="47"/>
        <end position="84"/>
    </location>
</feature>
<evidence type="ECO:0000259" key="3">
    <source>
        <dbReference type="Pfam" id="PF01926"/>
    </source>
</evidence>
<evidence type="ECO:0000256" key="1">
    <source>
        <dbReference type="SAM" id="Coils"/>
    </source>
</evidence>
<evidence type="ECO:0000313" key="4">
    <source>
        <dbReference type="EMBL" id="KAK3353303.1"/>
    </source>
</evidence>
<proteinExistence type="predicted"/>
<dbReference type="InterPro" id="IPR027417">
    <property type="entry name" value="P-loop_NTPase"/>
</dbReference>
<dbReference type="Pfam" id="PF01926">
    <property type="entry name" value="MMR_HSR1"/>
    <property type="match status" value="1"/>
</dbReference>
<feature type="compositionally biased region" description="Basic and acidic residues" evidence="2">
    <location>
        <begin position="12"/>
        <end position="21"/>
    </location>
</feature>
<dbReference type="InterPro" id="IPR006073">
    <property type="entry name" value="GTP-bd"/>
</dbReference>
<feature type="region of interest" description="Disordered" evidence="2">
    <location>
        <begin position="552"/>
        <end position="571"/>
    </location>
</feature>
<dbReference type="SUPFAM" id="SSF52540">
    <property type="entry name" value="P-loop containing nucleoside triphosphate hydrolases"/>
    <property type="match status" value="1"/>
</dbReference>
<dbReference type="CDD" id="cd00882">
    <property type="entry name" value="Ras_like_GTPase"/>
    <property type="match status" value="1"/>
</dbReference>
<comment type="caution">
    <text evidence="4">The sequence shown here is derived from an EMBL/GenBank/DDBJ whole genome shotgun (WGS) entry which is preliminary data.</text>
</comment>
<protein>
    <recommendedName>
        <fullName evidence="3">G domain-containing protein</fullName>
    </recommendedName>
</protein>
<name>A0AAJ0MEA9_9PEZI</name>
<feature type="region of interest" description="Disordered" evidence="2">
    <location>
        <begin position="46"/>
        <end position="85"/>
    </location>
</feature>
<gene>
    <name evidence="4" type="ORF">B0T25DRAFT_207900</name>
</gene>
<dbReference type="Gene3D" id="3.40.50.300">
    <property type="entry name" value="P-loop containing nucleotide triphosphate hydrolases"/>
    <property type="match status" value="1"/>
</dbReference>
<feature type="region of interest" description="Disordered" evidence="2">
    <location>
        <begin position="584"/>
        <end position="637"/>
    </location>
</feature>
<dbReference type="AlphaFoldDB" id="A0AAJ0MEA9"/>
<keyword evidence="1" id="KW-0175">Coiled coil</keyword>
<keyword evidence="5" id="KW-1185">Reference proteome</keyword>
<evidence type="ECO:0000256" key="2">
    <source>
        <dbReference type="SAM" id="MobiDB-lite"/>
    </source>
</evidence>
<feature type="coiled-coil region" evidence="1">
    <location>
        <begin position="307"/>
        <end position="414"/>
    </location>
</feature>
<reference evidence="4" key="2">
    <citation type="submission" date="2023-06" db="EMBL/GenBank/DDBJ databases">
        <authorList>
            <consortium name="Lawrence Berkeley National Laboratory"/>
            <person name="Haridas S."/>
            <person name="Hensen N."/>
            <person name="Bonometti L."/>
            <person name="Westerberg I."/>
            <person name="Brannstrom I.O."/>
            <person name="Guillou S."/>
            <person name="Cros-Aarteil S."/>
            <person name="Calhoun S."/>
            <person name="Kuo A."/>
            <person name="Mondo S."/>
            <person name="Pangilinan J."/>
            <person name="Riley R."/>
            <person name="Labutti K."/>
            <person name="Andreopoulos B."/>
            <person name="Lipzen A."/>
            <person name="Chen C."/>
            <person name="Yanf M."/>
            <person name="Daum C."/>
            <person name="Ng V."/>
            <person name="Clum A."/>
            <person name="Steindorff A."/>
            <person name="Ohm R."/>
            <person name="Martin F."/>
            <person name="Silar P."/>
            <person name="Natvig D."/>
            <person name="Lalanne C."/>
            <person name="Gautier V."/>
            <person name="Ament-Velasquez S.L."/>
            <person name="Kruys A."/>
            <person name="Hutchinson M.I."/>
            <person name="Powell A.J."/>
            <person name="Barry K."/>
            <person name="Miller A.N."/>
            <person name="Grigoriev I.V."/>
            <person name="Debuchy R."/>
            <person name="Gladieux P."/>
            <person name="Thoren M.H."/>
            <person name="Johannesson H."/>
        </authorList>
    </citation>
    <scope>NUCLEOTIDE SEQUENCE</scope>
    <source>
        <strain evidence="4">CBS 955.72</strain>
    </source>
</reference>
<sequence length="760" mass="87750">MSVAAPRTMEMAAERITDGLSKDPSTTDNGYGEEIAARAITPLICADDSDSDGDISDDSTDLTSEDGSDTSIDDFSEDEEDDDVTLTPDDTVVAVMGVTGVGKSNFISHFNGKAKVGRKLKSKTSKIGVFEASIDGHGIYLVDTPGFDDTNLSDIEVLRKLALWLTDTDKRNVHLAGIVYLHRISDLRMNGSAMKNLRMFRKLCGPEALSHVVLATTMWDTVSKRSGEKRLKELRTNPDYWAGMIKEGSKIFRQDNGLDSATTIIRHIHSLCSTPGAKGSGNVRLKIQTEMAGGSLLNQTAAGMVIEEEMKKLQDKHTKEMQTLQDEWRQAASKSDTAAQEEIARVRVELERQISQGEEDRKRMQVNFDELKKERIREIEEGRERAREEQRRAREEFDGRLKKGQERIDRMQADFDDQIRRHDEGWQRDRERLYNEIEMEREMHGKIRASLLKQQLEQEIKFDEERTRQRKELEGLEAKVIQEQGNQRKIHDSLVKQQEEHNMKAKKELEKARGQLEQLEAKWKKQQEDGEKQGKNMEGLHTQMKAEREAYNQTRTELEKKREEQEIRAKEERERLWQEIQGLEAKMTQEKESQRKMRDSLAKEQEEQRLRTHEELENARKESEQLAAKWKESEAAISTQQDYIRVIEGVLVAEKEAAEKKLAEVKAETDKQADEAREAMDTILVKLEQLISKDEAREVAENLKRKEREKQEVEMSLMKEKERQRLEKEMLLIKENIENLRKRGGLKWRNIFRRGAGDGQ</sequence>
<feature type="compositionally biased region" description="Basic and acidic residues" evidence="2">
    <location>
        <begin position="587"/>
        <end position="634"/>
    </location>
</feature>
<reference evidence="4" key="1">
    <citation type="journal article" date="2023" name="Mol. Phylogenet. Evol.">
        <title>Genome-scale phylogeny and comparative genomics of the fungal order Sordariales.</title>
        <authorList>
            <person name="Hensen N."/>
            <person name="Bonometti L."/>
            <person name="Westerberg I."/>
            <person name="Brannstrom I.O."/>
            <person name="Guillou S."/>
            <person name="Cros-Aarteil S."/>
            <person name="Calhoun S."/>
            <person name="Haridas S."/>
            <person name="Kuo A."/>
            <person name="Mondo S."/>
            <person name="Pangilinan J."/>
            <person name="Riley R."/>
            <person name="LaButti K."/>
            <person name="Andreopoulos B."/>
            <person name="Lipzen A."/>
            <person name="Chen C."/>
            <person name="Yan M."/>
            <person name="Daum C."/>
            <person name="Ng V."/>
            <person name="Clum A."/>
            <person name="Steindorff A."/>
            <person name="Ohm R.A."/>
            <person name="Martin F."/>
            <person name="Silar P."/>
            <person name="Natvig D.O."/>
            <person name="Lalanne C."/>
            <person name="Gautier V."/>
            <person name="Ament-Velasquez S.L."/>
            <person name="Kruys A."/>
            <person name="Hutchinson M.I."/>
            <person name="Powell A.J."/>
            <person name="Barry K."/>
            <person name="Miller A.N."/>
            <person name="Grigoriev I.V."/>
            <person name="Debuchy R."/>
            <person name="Gladieux P."/>
            <person name="Hiltunen Thoren M."/>
            <person name="Johannesson H."/>
        </authorList>
    </citation>
    <scope>NUCLEOTIDE SEQUENCE</scope>
    <source>
        <strain evidence="4">CBS 955.72</strain>
    </source>
</reference>
<feature type="domain" description="G" evidence="3">
    <location>
        <begin position="93"/>
        <end position="148"/>
    </location>
</feature>
<dbReference type="EMBL" id="JAUIQD010000004">
    <property type="protein sequence ID" value="KAK3353303.1"/>
    <property type="molecule type" value="Genomic_DNA"/>
</dbReference>
<feature type="region of interest" description="Disordered" evidence="2">
    <location>
        <begin position="1"/>
        <end position="34"/>
    </location>
</feature>
<organism evidence="4 5">
    <name type="scientific">Lasiosphaeria hispida</name>
    <dbReference type="NCBI Taxonomy" id="260671"/>
    <lineage>
        <taxon>Eukaryota</taxon>
        <taxon>Fungi</taxon>
        <taxon>Dikarya</taxon>
        <taxon>Ascomycota</taxon>
        <taxon>Pezizomycotina</taxon>
        <taxon>Sordariomycetes</taxon>
        <taxon>Sordariomycetidae</taxon>
        <taxon>Sordariales</taxon>
        <taxon>Lasiosphaeriaceae</taxon>
        <taxon>Lasiosphaeria</taxon>
    </lineage>
</organism>
<evidence type="ECO:0000313" key="5">
    <source>
        <dbReference type="Proteomes" id="UP001275084"/>
    </source>
</evidence>
<feature type="compositionally biased region" description="Basic and acidic residues" evidence="2">
    <location>
        <begin position="522"/>
        <end position="535"/>
    </location>
</feature>
<feature type="region of interest" description="Disordered" evidence="2">
    <location>
        <begin position="522"/>
        <end position="545"/>
    </location>
</feature>